<dbReference type="AlphaFoldDB" id="A0A2S6IM94"/>
<keyword evidence="3" id="KW-1185">Reference proteome</keyword>
<dbReference type="PANTHER" id="PTHR28255">
    <property type="match status" value="1"/>
</dbReference>
<gene>
    <name evidence="2" type="ORF">CLV92_106139</name>
</gene>
<evidence type="ECO:0000256" key="1">
    <source>
        <dbReference type="HAMAP-Rule" id="MF_00761"/>
    </source>
</evidence>
<dbReference type="Proteomes" id="UP000239485">
    <property type="component" value="Unassembled WGS sequence"/>
</dbReference>
<comment type="similarity">
    <text evidence="1">Belongs to the UPF0303 family.</text>
</comment>
<dbReference type="InterPro" id="IPR010371">
    <property type="entry name" value="YBR137W-like"/>
</dbReference>
<dbReference type="PANTHER" id="PTHR28255:SF1">
    <property type="entry name" value="UPF0303 PROTEIN YBR137W"/>
    <property type="match status" value="1"/>
</dbReference>
<reference evidence="2 3" key="1">
    <citation type="submission" date="2018-02" db="EMBL/GenBank/DDBJ databases">
        <title>Genomic Encyclopedia of Archaeal and Bacterial Type Strains, Phase II (KMG-II): from individual species to whole genera.</title>
        <authorList>
            <person name="Goeker M."/>
        </authorList>
    </citation>
    <scope>NUCLEOTIDE SEQUENCE [LARGE SCALE GENOMIC DNA]</scope>
    <source>
        <strain evidence="2 3">DSM 22857</strain>
    </source>
</reference>
<dbReference type="EMBL" id="PTJD01000006">
    <property type="protein sequence ID" value="PPK95318.1"/>
    <property type="molecule type" value="Genomic_DNA"/>
</dbReference>
<dbReference type="RefSeq" id="WP_104432694.1">
    <property type="nucleotide sequence ID" value="NZ_PTJD01000006.1"/>
</dbReference>
<proteinExistence type="inferred from homology"/>
<dbReference type="Pfam" id="PF03928">
    <property type="entry name" value="HbpS-like"/>
    <property type="match status" value="1"/>
</dbReference>
<evidence type="ECO:0000313" key="2">
    <source>
        <dbReference type="EMBL" id="PPK95318.1"/>
    </source>
</evidence>
<dbReference type="NCBIfam" id="NF002696">
    <property type="entry name" value="PRK02487.1-5"/>
    <property type="match status" value="1"/>
</dbReference>
<evidence type="ECO:0000313" key="3">
    <source>
        <dbReference type="Proteomes" id="UP000239485"/>
    </source>
</evidence>
<dbReference type="HAMAP" id="MF_00761">
    <property type="entry name" value="UPF0303"/>
    <property type="match status" value="1"/>
</dbReference>
<dbReference type="PIRSF" id="PIRSF008757">
    <property type="entry name" value="UCP008757"/>
    <property type="match status" value="1"/>
</dbReference>
<dbReference type="InterPro" id="IPR038084">
    <property type="entry name" value="PduO/GlcC-like_sf"/>
</dbReference>
<comment type="caution">
    <text evidence="2">The sequence shown here is derived from an EMBL/GenBank/DDBJ whole genome shotgun (WGS) entry which is preliminary data.</text>
</comment>
<accession>A0A2S6IM94</accession>
<sequence length="159" mass="17347">MTSEDDAWPTAEELQAQERELVWPAFGFEDAWRLGCALVEEGRRRELPIAVLVQRGGQRLFAAALPGSVPDNDAWLERKSRVVARFHRSSLAVGRLCAEAGLGLEEMFMVPEREFTAHGGAFPLTVAGTGVVGSVAVSGLPQLEDHALVVDVLRRQLAQ</sequence>
<dbReference type="OrthoDB" id="9815315at2"/>
<name>A0A2S6IM94_9ACTN</name>
<organism evidence="2 3">
    <name type="scientific">Kineococcus xinjiangensis</name>
    <dbReference type="NCBI Taxonomy" id="512762"/>
    <lineage>
        <taxon>Bacteria</taxon>
        <taxon>Bacillati</taxon>
        <taxon>Actinomycetota</taxon>
        <taxon>Actinomycetes</taxon>
        <taxon>Kineosporiales</taxon>
        <taxon>Kineosporiaceae</taxon>
        <taxon>Kineococcus</taxon>
    </lineage>
</organism>
<protein>
    <recommendedName>
        <fullName evidence="1">UPF0303 protein CLV92_106139</fullName>
    </recommendedName>
</protein>
<dbReference type="Gene3D" id="3.30.450.150">
    <property type="entry name" value="Haem-degrading domain"/>
    <property type="match status" value="1"/>
</dbReference>
<dbReference type="SUPFAM" id="SSF143744">
    <property type="entry name" value="GlcG-like"/>
    <property type="match status" value="1"/>
</dbReference>
<dbReference type="InterPro" id="IPR005624">
    <property type="entry name" value="PduO/GlcC-like"/>
</dbReference>